<dbReference type="InterPro" id="IPR016166">
    <property type="entry name" value="FAD-bd_PCMH"/>
</dbReference>
<evidence type="ECO:0000256" key="1">
    <source>
        <dbReference type="ARBA" id="ARBA00022630"/>
    </source>
</evidence>
<keyword evidence="5" id="KW-1185">Reference proteome</keyword>
<dbReference type="PANTHER" id="PTHR11748:SF103">
    <property type="entry name" value="GLYCOLATE OXIDASE SUBUNIT GLCE"/>
    <property type="match status" value="1"/>
</dbReference>
<accession>A0A1X6ZSV9</accession>
<dbReference type="RefSeq" id="WP_085806650.1">
    <property type="nucleotide sequence ID" value="NZ_FWFX01000010.1"/>
</dbReference>
<dbReference type="InterPro" id="IPR016169">
    <property type="entry name" value="FAD-bd_PCMH_sub2"/>
</dbReference>
<dbReference type="SUPFAM" id="SSF55103">
    <property type="entry name" value="FAD-linked oxidases, C-terminal domain"/>
    <property type="match status" value="1"/>
</dbReference>
<protein>
    <submittedName>
        <fullName evidence="4">Putative FAD-linked oxidoreductase</fullName>
        <ecNumber evidence="4">1.-.-.-</ecNumber>
    </submittedName>
</protein>
<name>A0A1X6ZSV9_9RHOB</name>
<evidence type="ECO:0000313" key="4">
    <source>
        <dbReference type="EMBL" id="SLN58717.1"/>
    </source>
</evidence>
<dbReference type="PROSITE" id="PS51387">
    <property type="entry name" value="FAD_PCMH"/>
    <property type="match status" value="1"/>
</dbReference>
<evidence type="ECO:0000313" key="5">
    <source>
        <dbReference type="Proteomes" id="UP000193061"/>
    </source>
</evidence>
<reference evidence="4 5" key="1">
    <citation type="submission" date="2017-03" db="EMBL/GenBank/DDBJ databases">
        <authorList>
            <person name="Afonso C.L."/>
            <person name="Miller P.J."/>
            <person name="Scott M.A."/>
            <person name="Spackman E."/>
            <person name="Goraichik I."/>
            <person name="Dimitrov K.M."/>
            <person name="Suarez D.L."/>
            <person name="Swayne D.E."/>
        </authorList>
    </citation>
    <scope>NUCLEOTIDE SEQUENCE [LARGE SCALE GENOMIC DNA]</scope>
    <source>
        <strain evidence="4 5">CECT 7450</strain>
    </source>
</reference>
<dbReference type="GO" id="GO:0071949">
    <property type="term" value="F:FAD binding"/>
    <property type="evidence" value="ECO:0007669"/>
    <property type="project" value="InterPro"/>
</dbReference>
<dbReference type="OrthoDB" id="9811557at2"/>
<sequence>MSGAANFRKDAVLRPESETDLAEAIASANSPLRIEGGGTRPVGRCAGKLLTTSGIAGITLYEPGALTMVAKAGTPLAEIAAALDAENQQLAFEPMDHRPLLGTDGTPTIGGVFAANVSGPRRIQCGAARDFLLGVRFVDGQGRILSNGGRVMKNVTGYDLVKLMAGNRGTLGVLSEVSFKVLPQPEATATVMLEGLDLRDAVKAMSAALGSPFDVAGAAHVQNKTVLRVEGFVASVTYRAQALSEKLGKFGAAKTLTNAEENTSLWQSVRDVTALGTYPAVWRLSLKPGDTESLFLKLRRLHDGFLGKTILDWGGGLVWLAADREMLMDMSMQAGPNDHCEPDMGVRVGHMNLQELAQDLGGHATLIKAPEEVWPHVNAFQPEPPPLAALSDGIRQKFDPRGVLNRGLMGGM</sequence>
<organism evidence="4 5">
    <name type="scientific">Roseovarius albus</name>
    <dbReference type="NCBI Taxonomy" id="1247867"/>
    <lineage>
        <taxon>Bacteria</taxon>
        <taxon>Pseudomonadati</taxon>
        <taxon>Pseudomonadota</taxon>
        <taxon>Alphaproteobacteria</taxon>
        <taxon>Rhodobacterales</taxon>
        <taxon>Roseobacteraceae</taxon>
        <taxon>Roseovarius</taxon>
    </lineage>
</organism>
<keyword evidence="2" id="KW-0274">FAD</keyword>
<dbReference type="EC" id="1.-.-.-" evidence="4"/>
<gene>
    <name evidence="4" type="ORF">ROA7450_03027</name>
</gene>
<dbReference type="Pfam" id="PF01565">
    <property type="entry name" value="FAD_binding_4"/>
    <property type="match status" value="1"/>
</dbReference>
<proteinExistence type="predicted"/>
<feature type="domain" description="FAD-binding PCMH-type" evidence="3">
    <location>
        <begin position="5"/>
        <end position="184"/>
    </location>
</feature>
<dbReference type="EMBL" id="FWFX01000010">
    <property type="protein sequence ID" value="SLN58717.1"/>
    <property type="molecule type" value="Genomic_DNA"/>
</dbReference>
<dbReference type="InterPro" id="IPR016164">
    <property type="entry name" value="FAD-linked_Oxase-like_C"/>
</dbReference>
<keyword evidence="4" id="KW-0560">Oxidoreductase</keyword>
<dbReference type="InterPro" id="IPR036318">
    <property type="entry name" value="FAD-bd_PCMH-like_sf"/>
</dbReference>
<dbReference type="Proteomes" id="UP000193061">
    <property type="component" value="Unassembled WGS sequence"/>
</dbReference>
<evidence type="ECO:0000259" key="3">
    <source>
        <dbReference type="PROSITE" id="PS51387"/>
    </source>
</evidence>
<dbReference type="Gene3D" id="3.30.465.10">
    <property type="match status" value="1"/>
</dbReference>
<evidence type="ECO:0000256" key="2">
    <source>
        <dbReference type="ARBA" id="ARBA00022827"/>
    </source>
</evidence>
<dbReference type="SUPFAM" id="SSF56176">
    <property type="entry name" value="FAD-binding/transporter-associated domain-like"/>
    <property type="match status" value="1"/>
</dbReference>
<dbReference type="AlphaFoldDB" id="A0A1X6ZSV9"/>
<dbReference type="GO" id="GO:0016491">
    <property type="term" value="F:oxidoreductase activity"/>
    <property type="evidence" value="ECO:0007669"/>
    <property type="project" value="UniProtKB-KW"/>
</dbReference>
<dbReference type="PANTHER" id="PTHR11748">
    <property type="entry name" value="D-LACTATE DEHYDROGENASE"/>
    <property type="match status" value="1"/>
</dbReference>
<keyword evidence="1" id="KW-0285">Flavoprotein</keyword>
<dbReference type="InterPro" id="IPR006094">
    <property type="entry name" value="Oxid_FAD_bind_N"/>
</dbReference>